<name>A0A8X6MAG2_NEPPI</name>
<dbReference type="AlphaFoldDB" id="A0A8X6MAG2"/>
<dbReference type="Proteomes" id="UP000887013">
    <property type="component" value="Unassembled WGS sequence"/>
</dbReference>
<evidence type="ECO:0000313" key="1">
    <source>
        <dbReference type="EMBL" id="GFS41401.1"/>
    </source>
</evidence>
<keyword evidence="2" id="KW-1185">Reference proteome</keyword>
<dbReference type="EMBL" id="BMAW01089753">
    <property type="protein sequence ID" value="GFS41401.1"/>
    <property type="molecule type" value="Genomic_DNA"/>
</dbReference>
<protein>
    <submittedName>
        <fullName evidence="1">Uncharacterized protein</fullName>
    </submittedName>
</protein>
<accession>A0A8X6MAG2</accession>
<feature type="non-terminal residue" evidence="1">
    <location>
        <position position="46"/>
    </location>
</feature>
<evidence type="ECO:0000313" key="2">
    <source>
        <dbReference type="Proteomes" id="UP000887013"/>
    </source>
</evidence>
<reference evidence="1" key="1">
    <citation type="submission" date="2020-08" db="EMBL/GenBank/DDBJ databases">
        <title>Multicomponent nature underlies the extraordinary mechanical properties of spider dragline silk.</title>
        <authorList>
            <person name="Kono N."/>
            <person name="Nakamura H."/>
            <person name="Mori M."/>
            <person name="Yoshida Y."/>
            <person name="Ohtoshi R."/>
            <person name="Malay A.D."/>
            <person name="Moran D.A.P."/>
            <person name="Tomita M."/>
            <person name="Numata K."/>
            <person name="Arakawa K."/>
        </authorList>
    </citation>
    <scope>NUCLEOTIDE SEQUENCE</scope>
</reference>
<proteinExistence type="predicted"/>
<comment type="caution">
    <text evidence="1">The sequence shown here is derived from an EMBL/GenBank/DDBJ whole genome shotgun (WGS) entry which is preliminary data.</text>
</comment>
<gene>
    <name evidence="1" type="ORF">NPIL_73691</name>
</gene>
<sequence length="46" mass="5225">MAKFLQGCYKEPRRVSSFKAKYGWCILPRLFLGKGMLAACKQLSKA</sequence>
<organism evidence="1 2">
    <name type="scientific">Nephila pilipes</name>
    <name type="common">Giant wood spider</name>
    <name type="synonym">Nephila maculata</name>
    <dbReference type="NCBI Taxonomy" id="299642"/>
    <lineage>
        <taxon>Eukaryota</taxon>
        <taxon>Metazoa</taxon>
        <taxon>Ecdysozoa</taxon>
        <taxon>Arthropoda</taxon>
        <taxon>Chelicerata</taxon>
        <taxon>Arachnida</taxon>
        <taxon>Araneae</taxon>
        <taxon>Araneomorphae</taxon>
        <taxon>Entelegynae</taxon>
        <taxon>Araneoidea</taxon>
        <taxon>Nephilidae</taxon>
        <taxon>Nephila</taxon>
    </lineage>
</organism>